<organism evidence="1 2">
    <name type="scientific">Dendrolimus kikuchii</name>
    <dbReference type="NCBI Taxonomy" id="765133"/>
    <lineage>
        <taxon>Eukaryota</taxon>
        <taxon>Metazoa</taxon>
        <taxon>Ecdysozoa</taxon>
        <taxon>Arthropoda</taxon>
        <taxon>Hexapoda</taxon>
        <taxon>Insecta</taxon>
        <taxon>Pterygota</taxon>
        <taxon>Neoptera</taxon>
        <taxon>Endopterygota</taxon>
        <taxon>Lepidoptera</taxon>
        <taxon>Glossata</taxon>
        <taxon>Ditrysia</taxon>
        <taxon>Bombycoidea</taxon>
        <taxon>Lasiocampidae</taxon>
        <taxon>Dendrolimus</taxon>
    </lineage>
</organism>
<comment type="caution">
    <text evidence="1">The sequence shown here is derived from an EMBL/GenBank/DDBJ whole genome shotgun (WGS) entry which is preliminary data.</text>
</comment>
<gene>
    <name evidence="1" type="ORF">K1T71_004969</name>
</gene>
<dbReference type="Proteomes" id="UP000824533">
    <property type="component" value="Linkage Group LG08"/>
</dbReference>
<proteinExistence type="predicted"/>
<evidence type="ECO:0000313" key="1">
    <source>
        <dbReference type="EMBL" id="KAJ0179257.1"/>
    </source>
</evidence>
<evidence type="ECO:0000313" key="2">
    <source>
        <dbReference type="Proteomes" id="UP000824533"/>
    </source>
</evidence>
<dbReference type="EMBL" id="CM034394">
    <property type="protein sequence ID" value="KAJ0179257.1"/>
    <property type="molecule type" value="Genomic_DNA"/>
</dbReference>
<sequence>MFSKAKRFEPLAPIKCTNKTSKKQENEKPKTTSKLPPVLSKSEQNTRTKNNDDSQSCSSSLHSIKSFATPRPAKLPVKAPSSLRKITPMSKTKTQKEIIKAQEVEIRNKNETISEYNKEIEDYKMNISNLQNQIHGITKYNDVSKLSKKLSQLTVTNKNILVKECKKNRVIDEPIDDLKNKITELESHCCKLEEEMRNQQLELSSLEGLIIIRDTLCKDLQEKLTNKETCLEETRQQLEMVKGHHALALEANESIRREYKVELEALKIRLEEEKQSILNNCKVEQDNIKMNCNSTIELIKTQMMTDKLEAVQQLRQQLINKECEMKAKLEQLDEATHEKLRICEIQFEERSKNIQDHCDQQEKKIQYLEKETNDLKHKLNILDEQSVNLRKEINSIKNENELLSNEKSNLTNKLDKLNDDFKQKLIDFENEKNKLILEVDKALKEKNKFEMSLSVTRDIVQVLTLRLRESDNELEHLENEVKTLSNSKGALETELSTYKQTLNNTVMECNEYKEALVNILKSKAALTKEHNRIMEHNVTLIESLQNVEIEAYRELGTIKSELIEDVEMFRKESDSQIKMLKEEVEKKGMLLDLATEHATQAAAIGEQSRVLLGQAAEEIRRLEAENKRFQLEIQDQQSLVVELSLLRQENEELSMTVAKQSSIIDKLQKEAEKNYFKPKSPSVIRKSHKLGKENLQTVISPLRERNN</sequence>
<protein>
    <submittedName>
        <fullName evidence="1">Uncharacterized protein</fullName>
    </submittedName>
</protein>
<reference evidence="1 2" key="1">
    <citation type="journal article" date="2021" name="Front. Genet.">
        <title>Chromosome-Level Genome Assembly Reveals Significant Gene Expansion in the Toll and IMD Signaling Pathways of Dendrolimus kikuchii.</title>
        <authorList>
            <person name="Zhou J."/>
            <person name="Wu P."/>
            <person name="Xiong Z."/>
            <person name="Liu N."/>
            <person name="Zhao N."/>
            <person name="Ji M."/>
            <person name="Qiu Y."/>
            <person name="Yang B."/>
        </authorList>
    </citation>
    <scope>NUCLEOTIDE SEQUENCE [LARGE SCALE GENOMIC DNA]</scope>
    <source>
        <strain evidence="1">Ann1</strain>
    </source>
</reference>
<accession>A0ACC1D788</accession>
<name>A0ACC1D788_9NEOP</name>
<keyword evidence="2" id="KW-1185">Reference proteome</keyword>